<gene>
    <name evidence="1" type="ORF">TUM4438_31030</name>
</gene>
<keyword evidence="2" id="KW-1185">Reference proteome</keyword>
<dbReference type="RefSeq" id="WP_220782075.1">
    <property type="nucleotide sequence ID" value="NZ_BPEY01000061.1"/>
</dbReference>
<evidence type="ECO:0008006" key="3">
    <source>
        <dbReference type="Google" id="ProtNLM"/>
    </source>
</evidence>
<evidence type="ECO:0000313" key="2">
    <source>
        <dbReference type="Proteomes" id="UP000887104"/>
    </source>
</evidence>
<dbReference type="EMBL" id="BPEY01000061">
    <property type="protein sequence ID" value="GIU48804.1"/>
    <property type="molecule type" value="Genomic_DNA"/>
</dbReference>
<protein>
    <recommendedName>
        <fullName evidence="3">PilZ domain-containing protein</fullName>
    </recommendedName>
</protein>
<evidence type="ECO:0000313" key="1">
    <source>
        <dbReference type="EMBL" id="GIU48804.1"/>
    </source>
</evidence>
<comment type="caution">
    <text evidence="1">The sequence shown here is derived from an EMBL/GenBank/DDBJ whole genome shotgun (WGS) entry which is preliminary data.</text>
</comment>
<name>A0ABQ4PL90_9GAMM</name>
<organism evidence="1 2">
    <name type="scientific">Shewanella sairae</name>
    <dbReference type="NCBI Taxonomy" id="190310"/>
    <lineage>
        <taxon>Bacteria</taxon>
        <taxon>Pseudomonadati</taxon>
        <taxon>Pseudomonadota</taxon>
        <taxon>Gammaproteobacteria</taxon>
        <taxon>Alteromonadales</taxon>
        <taxon>Shewanellaceae</taxon>
        <taxon>Shewanella</taxon>
    </lineage>
</organism>
<reference evidence="1" key="1">
    <citation type="submission" date="2021-05" db="EMBL/GenBank/DDBJ databases">
        <title>Molecular characterization for Shewanella algae harboring chromosomal blaOXA-55-like strains isolated from clinical and environment sample.</title>
        <authorList>
            <person name="Ohama Y."/>
            <person name="Aoki K."/>
            <person name="Harada S."/>
            <person name="Moriya K."/>
            <person name="Ishii Y."/>
            <person name="Tateda K."/>
        </authorList>
    </citation>
    <scope>NUCLEOTIDE SEQUENCE</scope>
    <source>
        <strain evidence="1">JCM 11563</strain>
    </source>
</reference>
<sequence>MDKTIILQEEFIPADKPKKETKINIECRRHIRLSLRLDADEDIVFACDGLTVPLIDKNHWIKNYIGLANIKDIGLGGVGFITRCSLRINQKIYITIDNEHAPITIMRVERINGKLSFIGAKWDIESEEKIIPILNKINKMSKP</sequence>
<accession>A0ABQ4PL90</accession>
<dbReference type="Proteomes" id="UP000887104">
    <property type="component" value="Unassembled WGS sequence"/>
</dbReference>
<proteinExistence type="predicted"/>